<feature type="compositionally biased region" description="Polar residues" evidence="1">
    <location>
        <begin position="33"/>
        <end position="43"/>
    </location>
</feature>
<sequence>MRSVFVGNHHPQIGAQTQRRRHAQAAQADRSESNSTRGSSLSEANCVAGVETDEQRLEGRESEQATDDDDANIFIRPSMLLSLESTLASSPAYHSISPPIFTFALALALAFVYVYSLLGLFDRSLAPNTGLGKNEQLTVCVVKIRRFSMHPFP</sequence>
<comment type="caution">
    <text evidence="3">The sequence shown here is derived from an EMBL/GenBank/DDBJ whole genome shotgun (WGS) entry which is preliminary data.</text>
</comment>
<keyword evidence="4" id="KW-1185">Reference proteome</keyword>
<protein>
    <submittedName>
        <fullName evidence="3">Uncharacterized protein</fullName>
    </submittedName>
</protein>
<reference evidence="3" key="1">
    <citation type="submission" date="2018-11" db="EMBL/GenBank/DDBJ databases">
        <authorList>
            <consortium name="Pathogen Informatics"/>
        </authorList>
    </citation>
    <scope>NUCLEOTIDE SEQUENCE</scope>
</reference>
<keyword evidence="2" id="KW-0812">Transmembrane</keyword>
<keyword evidence="2" id="KW-0472">Membrane</keyword>
<feature type="transmembrane region" description="Helical" evidence="2">
    <location>
        <begin position="100"/>
        <end position="121"/>
    </location>
</feature>
<keyword evidence="2" id="KW-1133">Transmembrane helix</keyword>
<evidence type="ECO:0000313" key="3">
    <source>
        <dbReference type="EMBL" id="VEL42397.1"/>
    </source>
</evidence>
<feature type="region of interest" description="Disordered" evidence="1">
    <location>
        <begin position="1"/>
        <end position="69"/>
    </location>
</feature>
<feature type="compositionally biased region" description="Basic and acidic residues" evidence="1">
    <location>
        <begin position="53"/>
        <end position="63"/>
    </location>
</feature>
<organism evidence="3 4">
    <name type="scientific">Protopolystoma xenopodis</name>
    <dbReference type="NCBI Taxonomy" id="117903"/>
    <lineage>
        <taxon>Eukaryota</taxon>
        <taxon>Metazoa</taxon>
        <taxon>Spiralia</taxon>
        <taxon>Lophotrochozoa</taxon>
        <taxon>Platyhelminthes</taxon>
        <taxon>Monogenea</taxon>
        <taxon>Polyopisthocotylea</taxon>
        <taxon>Polystomatidea</taxon>
        <taxon>Polystomatidae</taxon>
        <taxon>Protopolystoma</taxon>
    </lineage>
</organism>
<evidence type="ECO:0000313" key="4">
    <source>
        <dbReference type="Proteomes" id="UP000784294"/>
    </source>
</evidence>
<dbReference type="EMBL" id="CAAALY010274212">
    <property type="protein sequence ID" value="VEL42397.1"/>
    <property type="molecule type" value="Genomic_DNA"/>
</dbReference>
<evidence type="ECO:0000256" key="2">
    <source>
        <dbReference type="SAM" id="Phobius"/>
    </source>
</evidence>
<proteinExistence type="predicted"/>
<dbReference type="Proteomes" id="UP000784294">
    <property type="component" value="Unassembled WGS sequence"/>
</dbReference>
<dbReference type="AlphaFoldDB" id="A0A3S5BEJ8"/>
<name>A0A3S5BEJ8_9PLAT</name>
<evidence type="ECO:0000256" key="1">
    <source>
        <dbReference type="SAM" id="MobiDB-lite"/>
    </source>
</evidence>
<accession>A0A3S5BEJ8</accession>
<gene>
    <name evidence="3" type="ORF">PXEA_LOCUS35837</name>
</gene>